<evidence type="ECO:0000313" key="3">
    <source>
        <dbReference type="Proteomes" id="UP001498398"/>
    </source>
</evidence>
<comment type="caution">
    <text evidence="2">The sequence shown here is derived from an EMBL/GenBank/DDBJ whole genome shotgun (WGS) entry which is preliminary data.</text>
</comment>
<feature type="compositionally biased region" description="Low complexity" evidence="1">
    <location>
        <begin position="89"/>
        <end position="106"/>
    </location>
</feature>
<dbReference type="EMBL" id="JBANRG010000002">
    <property type="protein sequence ID" value="KAK7469959.1"/>
    <property type="molecule type" value="Genomic_DNA"/>
</dbReference>
<evidence type="ECO:0000313" key="2">
    <source>
        <dbReference type="EMBL" id="KAK7469959.1"/>
    </source>
</evidence>
<reference evidence="2 3" key="1">
    <citation type="submission" date="2024-01" db="EMBL/GenBank/DDBJ databases">
        <title>A draft genome for the cacao thread blight pathogen Marasmiellus scandens.</title>
        <authorList>
            <person name="Baruah I.K."/>
            <person name="Leung J."/>
            <person name="Bukari Y."/>
            <person name="Amoako-Attah I."/>
            <person name="Meinhardt L.W."/>
            <person name="Bailey B.A."/>
            <person name="Cohen S.P."/>
        </authorList>
    </citation>
    <scope>NUCLEOTIDE SEQUENCE [LARGE SCALE GENOMIC DNA]</scope>
    <source>
        <strain evidence="2 3">GH-19</strain>
    </source>
</reference>
<keyword evidence="3" id="KW-1185">Reference proteome</keyword>
<evidence type="ECO:0000256" key="1">
    <source>
        <dbReference type="SAM" id="MobiDB-lite"/>
    </source>
</evidence>
<sequence length="167" mass="18043">MAGLDMYANYGQPLIADLASQMYNFSTFGEEVAAKPVKEAQPASMPELTKPALDTDKLYTFSPETPMLDSVNPASLYPSPQLPVSKEFSPAPSTSTTTRTHCSQATGTRKNITPSSLVPIDTPTQSHHYVTPYLKLGATHLTNVILSNCGIRPTGSLYLRCCLCLLS</sequence>
<proteinExistence type="predicted"/>
<protein>
    <submittedName>
        <fullName evidence="2">Uncharacterized protein</fullName>
    </submittedName>
</protein>
<organism evidence="2 3">
    <name type="scientific">Marasmiellus scandens</name>
    <dbReference type="NCBI Taxonomy" id="2682957"/>
    <lineage>
        <taxon>Eukaryota</taxon>
        <taxon>Fungi</taxon>
        <taxon>Dikarya</taxon>
        <taxon>Basidiomycota</taxon>
        <taxon>Agaricomycotina</taxon>
        <taxon>Agaricomycetes</taxon>
        <taxon>Agaricomycetidae</taxon>
        <taxon>Agaricales</taxon>
        <taxon>Marasmiineae</taxon>
        <taxon>Omphalotaceae</taxon>
        <taxon>Marasmiellus</taxon>
    </lineage>
</organism>
<feature type="region of interest" description="Disordered" evidence="1">
    <location>
        <begin position="87"/>
        <end position="114"/>
    </location>
</feature>
<gene>
    <name evidence="2" type="ORF">VKT23_001394</name>
</gene>
<dbReference type="Proteomes" id="UP001498398">
    <property type="component" value="Unassembled WGS sequence"/>
</dbReference>
<name>A0ABR1JZ44_9AGAR</name>
<accession>A0ABR1JZ44</accession>